<dbReference type="InterPro" id="IPR008737">
    <property type="entry name" value="DUF1758"/>
</dbReference>
<feature type="compositionally biased region" description="Low complexity" evidence="2">
    <location>
        <begin position="521"/>
        <end position="532"/>
    </location>
</feature>
<protein>
    <submittedName>
        <fullName evidence="5">CCHC-type domain-containing protein</fullName>
    </submittedName>
</protein>
<feature type="compositionally biased region" description="Polar residues" evidence="2">
    <location>
        <begin position="537"/>
        <end position="550"/>
    </location>
</feature>
<feature type="compositionally biased region" description="Polar residues" evidence="2">
    <location>
        <begin position="1724"/>
        <end position="1737"/>
    </location>
</feature>
<organism evidence="4 5">
    <name type="scientific">Globodera rostochiensis</name>
    <name type="common">Golden nematode worm</name>
    <name type="synonym">Heterodera rostochiensis</name>
    <dbReference type="NCBI Taxonomy" id="31243"/>
    <lineage>
        <taxon>Eukaryota</taxon>
        <taxon>Metazoa</taxon>
        <taxon>Ecdysozoa</taxon>
        <taxon>Nematoda</taxon>
        <taxon>Chromadorea</taxon>
        <taxon>Rhabditida</taxon>
        <taxon>Tylenchina</taxon>
        <taxon>Tylenchomorpha</taxon>
        <taxon>Tylenchoidea</taxon>
        <taxon>Heteroderidae</taxon>
        <taxon>Heteroderinae</taxon>
        <taxon>Globodera</taxon>
    </lineage>
</organism>
<proteinExistence type="predicted"/>
<dbReference type="PANTHER" id="PTHR47331:SF1">
    <property type="entry name" value="GAG-LIKE PROTEIN"/>
    <property type="match status" value="1"/>
</dbReference>
<dbReference type="Proteomes" id="UP000887572">
    <property type="component" value="Unplaced"/>
</dbReference>
<reference evidence="5" key="1">
    <citation type="submission" date="2022-11" db="UniProtKB">
        <authorList>
            <consortium name="WormBaseParasite"/>
        </authorList>
    </citation>
    <scope>IDENTIFICATION</scope>
</reference>
<feature type="compositionally biased region" description="Polar residues" evidence="2">
    <location>
        <begin position="463"/>
        <end position="474"/>
    </location>
</feature>
<feature type="domain" description="CCHC-type" evidence="3">
    <location>
        <begin position="587"/>
        <end position="603"/>
    </location>
</feature>
<feature type="coiled-coil region" evidence="1">
    <location>
        <begin position="1267"/>
        <end position="1348"/>
    </location>
</feature>
<accession>A0A914HQG3</accession>
<feature type="compositionally biased region" description="Polar residues" evidence="2">
    <location>
        <begin position="1629"/>
        <end position="1642"/>
    </location>
</feature>
<feature type="region of interest" description="Disordered" evidence="2">
    <location>
        <begin position="862"/>
        <end position="1012"/>
    </location>
</feature>
<feature type="region of interest" description="Disordered" evidence="2">
    <location>
        <begin position="225"/>
        <end position="252"/>
    </location>
</feature>
<feature type="compositionally biased region" description="Polar residues" evidence="2">
    <location>
        <begin position="907"/>
        <end position="928"/>
    </location>
</feature>
<dbReference type="Pfam" id="PF05585">
    <property type="entry name" value="DUF1758"/>
    <property type="match status" value="2"/>
</dbReference>
<feature type="compositionally biased region" description="Low complexity" evidence="2">
    <location>
        <begin position="1708"/>
        <end position="1719"/>
    </location>
</feature>
<feature type="region of interest" description="Disordered" evidence="2">
    <location>
        <begin position="1222"/>
        <end position="1246"/>
    </location>
</feature>
<dbReference type="GO" id="GO:0008270">
    <property type="term" value="F:zinc ion binding"/>
    <property type="evidence" value="ECO:0007669"/>
    <property type="project" value="InterPro"/>
</dbReference>
<evidence type="ECO:0000256" key="1">
    <source>
        <dbReference type="SAM" id="Coils"/>
    </source>
</evidence>
<feature type="compositionally biased region" description="Polar residues" evidence="2">
    <location>
        <begin position="995"/>
        <end position="1009"/>
    </location>
</feature>
<feature type="region of interest" description="Disordered" evidence="2">
    <location>
        <begin position="43"/>
        <end position="70"/>
    </location>
</feature>
<feature type="compositionally biased region" description="Polar residues" evidence="2">
    <location>
        <begin position="2182"/>
        <end position="2196"/>
    </location>
</feature>
<feature type="compositionally biased region" description="Polar residues" evidence="2">
    <location>
        <begin position="1650"/>
        <end position="1661"/>
    </location>
</feature>
<evidence type="ECO:0000313" key="4">
    <source>
        <dbReference type="Proteomes" id="UP000887572"/>
    </source>
</evidence>
<feature type="compositionally biased region" description="Polar residues" evidence="2">
    <location>
        <begin position="2094"/>
        <end position="2115"/>
    </location>
</feature>
<feature type="compositionally biased region" description="Basic and acidic residues" evidence="2">
    <location>
        <begin position="1106"/>
        <end position="1116"/>
    </location>
</feature>
<dbReference type="GO" id="GO:0003676">
    <property type="term" value="F:nucleic acid binding"/>
    <property type="evidence" value="ECO:0007669"/>
    <property type="project" value="InterPro"/>
</dbReference>
<dbReference type="SMART" id="SM00343">
    <property type="entry name" value="ZnF_C2HC"/>
    <property type="match status" value="4"/>
</dbReference>
<evidence type="ECO:0000313" key="5">
    <source>
        <dbReference type="WBParaSite" id="Gr19_v10_g3706.t1"/>
    </source>
</evidence>
<dbReference type="InterPro" id="IPR005312">
    <property type="entry name" value="DUF1759"/>
</dbReference>
<feature type="region of interest" description="Disordered" evidence="2">
    <location>
        <begin position="1696"/>
        <end position="1737"/>
    </location>
</feature>
<feature type="compositionally biased region" description="Polar residues" evidence="2">
    <location>
        <begin position="944"/>
        <end position="957"/>
    </location>
</feature>
<feature type="region of interest" description="Disordered" evidence="2">
    <location>
        <begin position="2049"/>
        <end position="2199"/>
    </location>
</feature>
<feature type="domain" description="CCHC-type" evidence="3">
    <location>
        <begin position="1743"/>
        <end position="1758"/>
    </location>
</feature>
<feature type="domain" description="CCHC-type" evidence="3">
    <location>
        <begin position="556"/>
        <end position="571"/>
    </location>
</feature>
<feature type="compositionally biased region" description="Polar residues" evidence="2">
    <location>
        <begin position="442"/>
        <end position="455"/>
    </location>
</feature>
<keyword evidence="1" id="KW-0175">Coiled coil</keyword>
<feature type="compositionally biased region" description="Low complexity" evidence="2">
    <location>
        <begin position="243"/>
        <end position="252"/>
    </location>
</feature>
<feature type="compositionally biased region" description="Low complexity" evidence="2">
    <location>
        <begin position="1430"/>
        <end position="1439"/>
    </location>
</feature>
<evidence type="ECO:0000259" key="3">
    <source>
        <dbReference type="SMART" id="SM00343"/>
    </source>
</evidence>
<feature type="compositionally biased region" description="Basic and acidic residues" evidence="2">
    <location>
        <begin position="2293"/>
        <end position="2303"/>
    </location>
</feature>
<evidence type="ECO:0000256" key="2">
    <source>
        <dbReference type="SAM" id="MobiDB-lite"/>
    </source>
</evidence>
<feature type="region of interest" description="Disordered" evidence="2">
    <location>
        <begin position="509"/>
        <end position="550"/>
    </location>
</feature>
<keyword evidence="4" id="KW-1185">Reference proteome</keyword>
<name>A0A914HQG3_GLORO</name>
<feature type="region of interest" description="Disordered" evidence="2">
    <location>
        <begin position="440"/>
        <end position="474"/>
    </location>
</feature>
<dbReference type="InterPro" id="IPR001878">
    <property type="entry name" value="Znf_CCHC"/>
</dbReference>
<dbReference type="Pfam" id="PF03564">
    <property type="entry name" value="DUF1759"/>
    <property type="match status" value="2"/>
</dbReference>
<feature type="compositionally biased region" description="Polar residues" evidence="2">
    <location>
        <begin position="2318"/>
        <end position="2328"/>
    </location>
</feature>
<feature type="region of interest" description="Disordered" evidence="2">
    <location>
        <begin position="1627"/>
        <end position="1661"/>
    </location>
</feature>
<feature type="region of interest" description="Disordered" evidence="2">
    <location>
        <begin position="2293"/>
        <end position="2361"/>
    </location>
</feature>
<dbReference type="PANTHER" id="PTHR47331">
    <property type="entry name" value="PHD-TYPE DOMAIN-CONTAINING PROTEIN"/>
    <property type="match status" value="1"/>
</dbReference>
<feature type="region of interest" description="Disordered" evidence="2">
    <location>
        <begin position="1412"/>
        <end position="1439"/>
    </location>
</feature>
<feature type="compositionally biased region" description="Basic residues" evidence="2">
    <location>
        <begin position="885"/>
        <end position="903"/>
    </location>
</feature>
<feature type="compositionally biased region" description="Polar residues" evidence="2">
    <location>
        <begin position="2131"/>
        <end position="2144"/>
    </location>
</feature>
<feature type="compositionally biased region" description="Basic residues" evidence="2">
    <location>
        <begin position="2072"/>
        <end position="2090"/>
    </location>
</feature>
<sequence length="2361" mass="267145">MLTLGTSFSHWLYCSNSVSAQHCNSIVHAEQLNQSTAIKRLNKSTNKQHKASLQQKIQAAHQGPNRQRRQSNLGQRVQAAQQVLKAAPTPNKLLNKFKQYNEQALEHQVQAVQQATQPATQQCRGQSSKNWKRHSRFETQLEKAQQEAKHLEIFMDDIREASSAWADLLRKLQAADRDAGDAEFSAFNKKEKINDQAVEASTKLRDLRDLIGTLTVQARLYRSRADKEERDAQSSHAQAFQQNATAPTRNNAPAFSAPLYQFQPIQVERFSGQKRQWPEFYESFKSAIGGQPISKAEKFNLLRNMLGGEARQLVSGFRLEDQNYDVVLQLLKDTYGAPEEHIRALHFELANLKACKSLRDTQEFLLQLERLTRELNNAGEDFEGPPTFLMLEKKLTPAFLRTILNKKGEDPAQWSTTKFRNVLNEAVRKETQIQEVMREYGHQQSAQTHNQSTHAQPHVAPNKATTGRSYNPVPTQREHTFEAYRRHDQAPEQPDRTFVSATVDETRQWHSEMPPQHKHQTIGQQTTQQQQIRVSEHSQQSSPQETGNNQREPPYLCIFCGSNHWHEECQQFKTLQQRLEIIREKQLCFKCLKPNHRAYACSRPNKCYRCKRRHPTALCRDGLNESAHDTTATNERNNYNQGPTQFATAAIDPVNCKRGSKSSNSIKAKVMPQQCNAIRGSQTKALLMTTTSTIFNPAQPHRNMAATVFIDPGSHLSFITKRAARQLNLPVAHTEECHLTSFGARKPKKYISDLVKIGIQCAGRKRLIFNLNALQFLVNDMPVIHLNRLGKTQMQRTKLSPPHSEKQPDIMLGMDVWHELNVHPIKRLPSGFMLCNSTIGKILSGSGRVELTQVSNVTFVGPVQEQTTTTPKRHPAKSQSQSSPPKKRHSQTSGQKKNKKKQPQVRPDSNSTTTNVDPNTTVQGVQTSRQEKERAFLKQHQRNKLLTNTARLRTNATHPAAPQAKKAPTIDLTSDINSNEDKSNSSDVEVIEKSQPITPNRKQATLQSKSTRRSAPYVKQTLGTLMLISIIGLIAMHPIAVVQLAHPTQVQSTTETTADWTSTTARAWNTPPTTTWPQSTTRPWPTLTVPTNLHVDGHSCKTYNDKKETARHDKPHSAKQQIPFRRRLGFDNSSNRQWQLDNDTDAKAICGSGARPRLYCLISVSEVYPSTVVLSGLRVRGTSFSHWLYCSNSVSAQHCNSIVHAEQLNQSTAIKRLNKSTNKQHKASLQQKIQAAHQGPNRQRRQSNLGQRVQAAQQVLKAAPTPNKLLNNKFKQYNEQALEHQVQAQKLEAALQVLTRARTAAELKLLADNNASNLENALRFETQLEKAQQEAKHLEIFMDDIREASSAWADLLRKLQAADRDAGDAEFSAFNKKEKINDQAVEASTKLRDLRDLIGTLTVQARLYRSRADKEERDAQSSHAQAFQQNATAPTRNNAPAFSAPLYQFQPIQVERFSGQKRQWPEFYESFKSAIGGQPISKAEKFNLLRNMLGGEARQLVSGFRLEDQNYDVVLQLLKDTYGAPEEHIRALHFELANLKACKSLRDTQEFLLQLERLTRELNNAGEDFEGPPTFLMLEKKLTPAFLRTILNKKGEDPAQWSTTKFRNVLNEAVRKETQIQEVMREYGHQQSAQTHNQSTHAQPHVAPNKATTGRSYNPVPTQREHTFEAYRRHDQAPEQPDRTFVSATVDETRQWHSEMPPQHKHQTIGQQTTQQQQIRVSERSQQSSPQETGNNQREPPYLCIFCGSNHWHEECQQFKTLQQRLEIIREKQLCFKCLKPNHRAYACSRPNKCYRCKRRHPTALCRDGLNESAHDTTATNERNNYNQGPTQFATAAIDPVNCKRGSKSSNSIKAKVMPQQCNAIRGSQTKALLMTTTSTIFNPAQPHRNMAATVFIDPGSHRSFITKRAARQLNLPVAHTEECHLTSFGARKPKKYISDLVKIGIQCAGRKRLIFNLNALQFLVNDMPVIHLNRLGKTQMQRTKLSPPHSEKQPDIMLGMDVWHELNVHPIKRLPSGFMLCNSTIGKILSGSGRVELTQVSNVTFVGPVQEQTTTTPKRHPAKSQSQSSPPKKRHSQTSGQKKNKKKQPQVRPDSNSTTTNVDPNTTVQGVQTSRQEKERAFLKQHQRNKLLTNTARLRTNATHPAAPQAKKAPTIDLTSDINSNEDKSNSSDVEVIEKSQPITPNRKQATLQSKSTRRSAPYVKQTLGTLMLISIIGLIAMHPIAVVQLAHPTQVQSTTETTADWTSTTARAWNTPPTTTWPQSTTRPWPTLTVPTNLHVDGHSCKTYNDKKETARHDKPHSAKQQIPFRRRLGFDNSSNRQWQLDNDTDAKAICGSGARPVRLPTTTDRRARSKRKEG</sequence>
<dbReference type="WBParaSite" id="Gr19_v10_g3706.t1">
    <property type="protein sequence ID" value="Gr19_v10_g3706.t1"/>
    <property type="gene ID" value="Gr19_v10_g3706"/>
</dbReference>
<feature type="region of interest" description="Disordered" evidence="2">
    <location>
        <begin position="1106"/>
        <end position="1126"/>
    </location>
</feature>
<feature type="domain" description="CCHC-type" evidence="3">
    <location>
        <begin position="1774"/>
        <end position="1790"/>
    </location>
</feature>